<dbReference type="AlphaFoldDB" id="A0A7I9ZHP4"/>
<organism evidence="2 3">
    <name type="scientific">Mycolicibacterium hippocampi</name>
    <dbReference type="NCBI Taxonomy" id="659824"/>
    <lineage>
        <taxon>Bacteria</taxon>
        <taxon>Bacillati</taxon>
        <taxon>Actinomycetota</taxon>
        <taxon>Actinomycetes</taxon>
        <taxon>Mycobacteriales</taxon>
        <taxon>Mycobacteriaceae</taxon>
        <taxon>Mycolicibacterium</taxon>
    </lineage>
</organism>
<dbReference type="EMBL" id="BLLB01000002">
    <property type="protein sequence ID" value="GFH00545.1"/>
    <property type="molecule type" value="Genomic_DNA"/>
</dbReference>
<proteinExistence type="predicted"/>
<feature type="compositionally biased region" description="Basic and acidic residues" evidence="1">
    <location>
        <begin position="114"/>
        <end position="145"/>
    </location>
</feature>
<feature type="region of interest" description="Disordered" evidence="1">
    <location>
        <begin position="1"/>
        <end position="152"/>
    </location>
</feature>
<sequence>MAGQTTIRATSRPRAQRGPDAGQGERTAEHLAAVRRQSPAHLRQGARLSRRGVRRRGTRAPRRLQRAQTQLRKGGDHWEAKDQRGRSDDRAESGGPNAKGDTAEGVDANSTKKHLMEVARRLDISGRSKMDKDDLVSAIEKANRRETRRSRS</sequence>
<evidence type="ECO:0000256" key="1">
    <source>
        <dbReference type="SAM" id="MobiDB-lite"/>
    </source>
</evidence>
<reference evidence="2 3" key="1">
    <citation type="journal article" date="2019" name="Emerg. Microbes Infect.">
        <title>Comprehensive subspecies identification of 175 nontuberculous mycobacteria species based on 7547 genomic profiles.</title>
        <authorList>
            <person name="Matsumoto Y."/>
            <person name="Kinjo T."/>
            <person name="Motooka D."/>
            <person name="Nabeya D."/>
            <person name="Jung N."/>
            <person name="Uechi K."/>
            <person name="Horii T."/>
            <person name="Iida T."/>
            <person name="Fujita J."/>
            <person name="Nakamura S."/>
        </authorList>
    </citation>
    <scope>NUCLEOTIDE SEQUENCE [LARGE SCALE GENOMIC DNA]</scope>
    <source>
        <strain evidence="2 3">JCM 30996</strain>
    </source>
</reference>
<dbReference type="Proteomes" id="UP000465304">
    <property type="component" value="Unassembled WGS sequence"/>
</dbReference>
<name>A0A7I9ZHP4_9MYCO</name>
<comment type="caution">
    <text evidence="2">The sequence shown here is derived from an EMBL/GenBank/DDBJ whole genome shotgun (WGS) entry which is preliminary data.</text>
</comment>
<feature type="compositionally biased region" description="Basic and acidic residues" evidence="1">
    <location>
        <begin position="73"/>
        <end position="92"/>
    </location>
</feature>
<evidence type="ECO:0000313" key="2">
    <source>
        <dbReference type="EMBL" id="GFH00545.1"/>
    </source>
</evidence>
<evidence type="ECO:0000313" key="3">
    <source>
        <dbReference type="Proteomes" id="UP000465304"/>
    </source>
</evidence>
<accession>A0A7I9ZHP4</accession>
<protein>
    <recommendedName>
        <fullName evidence="4">Rho termination factor N-terminal domain-containing protein</fullName>
    </recommendedName>
</protein>
<gene>
    <name evidence="2" type="ORF">MHIP_10280</name>
</gene>
<evidence type="ECO:0008006" key="4">
    <source>
        <dbReference type="Google" id="ProtNLM"/>
    </source>
</evidence>
<feature type="compositionally biased region" description="Basic residues" evidence="1">
    <location>
        <begin position="48"/>
        <end position="65"/>
    </location>
</feature>
<keyword evidence="3" id="KW-1185">Reference proteome</keyword>